<accession>A0ABR5CJH4</accession>
<dbReference type="Proteomes" id="UP000032503">
    <property type="component" value="Unassembled WGS sequence"/>
</dbReference>
<comment type="caution">
    <text evidence="1">The sequence shown here is derived from an EMBL/GenBank/DDBJ whole genome shotgun (WGS) entry which is preliminary data.</text>
</comment>
<dbReference type="RefSeq" id="WP_044439032.1">
    <property type="nucleotide sequence ID" value="NZ_JYFC01000001.1"/>
</dbReference>
<protein>
    <submittedName>
        <fullName evidence="1">Uncharacterized protein</fullName>
    </submittedName>
</protein>
<evidence type="ECO:0000313" key="1">
    <source>
        <dbReference type="EMBL" id="KJC65729.1"/>
    </source>
</evidence>
<dbReference type="EMBL" id="JYFC01000001">
    <property type="protein sequence ID" value="KJC65729.1"/>
    <property type="molecule type" value="Genomic_DNA"/>
</dbReference>
<sequence length="312" mass="34438">MNEISQQVRDAILAARAGDYIQRQADEDAEEAAQGRIVGLLNGWRNAMADRDGAMARNDGSDLRLDELRVPKLAINRRSSETRDHPPEHVTAPEQADHAIGTYHNLMMGLDAMVVDDDRAGIKLHLTSEYVIVRALIEAATTALWILGPDDSDTRVERALRLRHDELMYSKNLAKNYARYSHALNGDEYRAQEKYVAGQVSDLKTLTADAGLDFARVIAKLSPSTIAAEGGVYVPELGGAMTYWYWSTASSLAHGEPSNTRTLSDMKLIGVDHRNAPIAHVEPSATSILQHLEAAHALITKAHQLWNERARA</sequence>
<proteinExistence type="predicted"/>
<keyword evidence="2" id="KW-1185">Reference proteome</keyword>
<gene>
    <name evidence="1" type="ORF">TZ00_02820</name>
</gene>
<name>A0ABR5CJH4_9MICO</name>
<organism evidence="1 2">
    <name type="scientific">Agreia bicolorata</name>
    <dbReference type="NCBI Taxonomy" id="110935"/>
    <lineage>
        <taxon>Bacteria</taxon>
        <taxon>Bacillati</taxon>
        <taxon>Actinomycetota</taxon>
        <taxon>Actinomycetes</taxon>
        <taxon>Micrococcales</taxon>
        <taxon>Microbacteriaceae</taxon>
        <taxon>Agreia</taxon>
    </lineage>
</organism>
<reference evidence="1 2" key="1">
    <citation type="journal article" date="2001" name="Int. J. Syst. Evol. Microbiol.">
        <title>Agreia bicolorata gen. nov., sp. nov., to accommodate actinobacteria isolated from narrow reed grass infected by the nematode Heteroanguina graminophila.</title>
        <authorList>
            <person name="Evtushenko L.I."/>
            <person name="Dorofeeva L.V."/>
            <person name="Dobrovolskaya T.G."/>
            <person name="Streshinskaya G.M."/>
            <person name="Subbotin S.A."/>
            <person name="Tiedje J.M."/>
        </authorList>
    </citation>
    <scope>NUCLEOTIDE SEQUENCE [LARGE SCALE GENOMIC DNA]</scope>
    <source>
        <strain evidence="1 2">VKM Ac-1804</strain>
    </source>
</reference>
<evidence type="ECO:0000313" key="2">
    <source>
        <dbReference type="Proteomes" id="UP000032503"/>
    </source>
</evidence>